<feature type="domain" description="DUF6590" evidence="2">
    <location>
        <begin position="1"/>
        <end position="144"/>
    </location>
</feature>
<dbReference type="EMBL" id="JAGMVJ010000004">
    <property type="protein sequence ID" value="KAH7091468.1"/>
    <property type="molecule type" value="Genomic_DNA"/>
</dbReference>
<dbReference type="AlphaFoldDB" id="A0A8K0REP9"/>
<evidence type="ECO:0000259" key="2">
    <source>
        <dbReference type="Pfam" id="PF20233"/>
    </source>
</evidence>
<feature type="region of interest" description="Disordered" evidence="1">
    <location>
        <begin position="151"/>
        <end position="234"/>
    </location>
</feature>
<dbReference type="PANTHER" id="PTHR35391:SF5">
    <property type="entry name" value="DUF6590 DOMAIN-CONTAINING PROTEIN"/>
    <property type="match status" value="1"/>
</dbReference>
<dbReference type="PANTHER" id="PTHR35391">
    <property type="entry name" value="C2H2-TYPE DOMAIN-CONTAINING PROTEIN-RELATED"/>
    <property type="match status" value="1"/>
</dbReference>
<evidence type="ECO:0000313" key="3">
    <source>
        <dbReference type="EMBL" id="KAH7091468.1"/>
    </source>
</evidence>
<evidence type="ECO:0000256" key="1">
    <source>
        <dbReference type="SAM" id="MobiDB-lite"/>
    </source>
</evidence>
<accession>A0A8K0REP9</accession>
<sequence length="234" mass="26537">MLWAETASPTMVRNGTDVTAVTVGRFGENVYSQIRRFVVMQVNRQKHFVYACPIFTYGGQGVLKNNCLASEHTIVYLNNTQPKILRGEWEKGMRKEPIEITPSDPTEQMASASRLRFGKHHSIEWNVKVREIGIVSSRHMSKLMSYYKEESSNGFDDDDHYSAQDEGNGVSETTTQPSFQQAESIQPTSTGESYTRTSYPNIAPTQMYYTPPAWSQPGSNSAYTTNYPAQHERR</sequence>
<evidence type="ECO:0000313" key="4">
    <source>
        <dbReference type="Proteomes" id="UP000813461"/>
    </source>
</evidence>
<organism evidence="3 4">
    <name type="scientific">Paraphoma chrysanthemicola</name>
    <dbReference type="NCBI Taxonomy" id="798071"/>
    <lineage>
        <taxon>Eukaryota</taxon>
        <taxon>Fungi</taxon>
        <taxon>Dikarya</taxon>
        <taxon>Ascomycota</taxon>
        <taxon>Pezizomycotina</taxon>
        <taxon>Dothideomycetes</taxon>
        <taxon>Pleosporomycetidae</taxon>
        <taxon>Pleosporales</taxon>
        <taxon>Pleosporineae</taxon>
        <taxon>Phaeosphaeriaceae</taxon>
        <taxon>Paraphoma</taxon>
    </lineage>
</organism>
<reference evidence="3" key="1">
    <citation type="journal article" date="2021" name="Nat. Commun.">
        <title>Genetic determinants of endophytism in the Arabidopsis root mycobiome.</title>
        <authorList>
            <person name="Mesny F."/>
            <person name="Miyauchi S."/>
            <person name="Thiergart T."/>
            <person name="Pickel B."/>
            <person name="Atanasova L."/>
            <person name="Karlsson M."/>
            <person name="Huettel B."/>
            <person name="Barry K.W."/>
            <person name="Haridas S."/>
            <person name="Chen C."/>
            <person name="Bauer D."/>
            <person name="Andreopoulos W."/>
            <person name="Pangilinan J."/>
            <person name="LaButti K."/>
            <person name="Riley R."/>
            <person name="Lipzen A."/>
            <person name="Clum A."/>
            <person name="Drula E."/>
            <person name="Henrissat B."/>
            <person name="Kohler A."/>
            <person name="Grigoriev I.V."/>
            <person name="Martin F.M."/>
            <person name="Hacquard S."/>
        </authorList>
    </citation>
    <scope>NUCLEOTIDE SEQUENCE</scope>
    <source>
        <strain evidence="3">MPI-SDFR-AT-0120</strain>
    </source>
</reference>
<feature type="compositionally biased region" description="Polar residues" evidence="1">
    <location>
        <begin position="216"/>
        <end position="228"/>
    </location>
</feature>
<proteinExistence type="predicted"/>
<gene>
    <name evidence="3" type="ORF">FB567DRAFT_436283</name>
</gene>
<comment type="caution">
    <text evidence="3">The sequence shown here is derived from an EMBL/GenBank/DDBJ whole genome shotgun (WGS) entry which is preliminary data.</text>
</comment>
<feature type="compositionally biased region" description="Polar residues" evidence="1">
    <location>
        <begin position="170"/>
        <end position="208"/>
    </location>
</feature>
<dbReference type="Pfam" id="PF20233">
    <property type="entry name" value="DUF6590"/>
    <property type="match status" value="1"/>
</dbReference>
<dbReference type="Proteomes" id="UP000813461">
    <property type="component" value="Unassembled WGS sequence"/>
</dbReference>
<protein>
    <recommendedName>
        <fullName evidence="2">DUF6590 domain-containing protein</fullName>
    </recommendedName>
</protein>
<dbReference type="OrthoDB" id="3559580at2759"/>
<dbReference type="InterPro" id="IPR046497">
    <property type="entry name" value="DUF6590"/>
</dbReference>
<keyword evidence="4" id="KW-1185">Reference proteome</keyword>
<name>A0A8K0REP9_9PLEO</name>